<gene>
    <name evidence="3" type="ORF">D3Y59_03375</name>
</gene>
<keyword evidence="4" id="KW-1185">Reference proteome</keyword>
<dbReference type="OrthoDB" id="9809549at2"/>
<organism evidence="3 4">
    <name type="scientific">Hymenobacter oligotrophus</name>
    <dbReference type="NCBI Taxonomy" id="2319843"/>
    <lineage>
        <taxon>Bacteria</taxon>
        <taxon>Pseudomonadati</taxon>
        <taxon>Bacteroidota</taxon>
        <taxon>Cytophagia</taxon>
        <taxon>Cytophagales</taxon>
        <taxon>Hymenobacteraceae</taxon>
        <taxon>Hymenobacter</taxon>
    </lineage>
</organism>
<dbReference type="PANTHER" id="PTHR43265">
    <property type="entry name" value="ESTERASE ESTD"/>
    <property type="match status" value="1"/>
</dbReference>
<evidence type="ECO:0000256" key="1">
    <source>
        <dbReference type="SAM" id="SignalP"/>
    </source>
</evidence>
<feature type="chain" id="PRO_5017568442" evidence="1">
    <location>
        <begin position="23"/>
        <end position="462"/>
    </location>
</feature>
<dbReference type="KEGG" id="hyh:D3Y59_03375"/>
<dbReference type="SUPFAM" id="SSF53474">
    <property type="entry name" value="alpha/beta-Hydrolases"/>
    <property type="match status" value="1"/>
</dbReference>
<reference evidence="3 4" key="1">
    <citation type="submission" date="2018-09" db="EMBL/GenBank/DDBJ databases">
        <title>Hymenobacter medium sp. nov., isolated from R2A medium.</title>
        <authorList>
            <person name="Yingchao G."/>
        </authorList>
    </citation>
    <scope>NUCLEOTIDE SEQUENCE [LARGE SCALE GENOMIC DNA]</scope>
    <source>
        <strain evidence="4">sh-6</strain>
    </source>
</reference>
<evidence type="ECO:0000313" key="3">
    <source>
        <dbReference type="EMBL" id="AYA36187.1"/>
    </source>
</evidence>
<dbReference type="AlphaFoldDB" id="A0A3B7RPR7"/>
<keyword evidence="3" id="KW-0378">Hydrolase</keyword>
<dbReference type="Pfam" id="PF12146">
    <property type="entry name" value="Hydrolase_4"/>
    <property type="match status" value="1"/>
</dbReference>
<keyword evidence="1" id="KW-0732">Signal</keyword>
<evidence type="ECO:0000313" key="4">
    <source>
        <dbReference type="Proteomes" id="UP000262802"/>
    </source>
</evidence>
<proteinExistence type="predicted"/>
<protein>
    <submittedName>
        <fullName evidence="3">Alpha/beta hydrolase</fullName>
    </submittedName>
</protein>
<dbReference type="Gene3D" id="3.40.50.1820">
    <property type="entry name" value="alpha/beta hydrolase"/>
    <property type="match status" value="1"/>
</dbReference>
<dbReference type="EMBL" id="CP032317">
    <property type="protein sequence ID" value="AYA36187.1"/>
    <property type="molecule type" value="Genomic_DNA"/>
</dbReference>
<feature type="signal peptide" evidence="1">
    <location>
        <begin position="1"/>
        <end position="22"/>
    </location>
</feature>
<evidence type="ECO:0000259" key="2">
    <source>
        <dbReference type="Pfam" id="PF12146"/>
    </source>
</evidence>
<dbReference type="InterPro" id="IPR029058">
    <property type="entry name" value="AB_hydrolase_fold"/>
</dbReference>
<dbReference type="Proteomes" id="UP000262802">
    <property type="component" value="Chromosome"/>
</dbReference>
<feature type="domain" description="Serine aminopeptidase S33" evidence="2">
    <location>
        <begin position="196"/>
        <end position="429"/>
    </location>
</feature>
<name>A0A3B7RPR7_9BACT</name>
<dbReference type="PANTHER" id="PTHR43265:SF1">
    <property type="entry name" value="ESTERASE ESTD"/>
    <property type="match status" value="1"/>
</dbReference>
<dbReference type="RefSeq" id="WP_119443774.1">
    <property type="nucleotide sequence ID" value="NZ_CP032317.1"/>
</dbReference>
<dbReference type="GO" id="GO:0052689">
    <property type="term" value="F:carboxylic ester hydrolase activity"/>
    <property type="evidence" value="ECO:0007669"/>
    <property type="project" value="TreeGrafter"/>
</dbReference>
<dbReference type="InterPro" id="IPR022742">
    <property type="entry name" value="Hydrolase_4"/>
</dbReference>
<sequence>MILRFIYLLLSGLLLLLSPVRAADNPTPPRSLDGLWKGPLKVPGGQLEVIFRLVKLTGGQYFATLDVPLQKVSHMAVHVDVRNDTVVFFAEEAASRFSGRLSPDGQQLTGQWHQPSYEVPMLLRYAPPATAPGGKVRLTPPYREEEVAFANAGAAVRLGGMLTVPPGPGPFPAVVLVPDAGPLDRDATVGEYRPMGALADYLTRRGIAVLRCDARGVASSEGTPNPTLAERVADVEAALNYLRTRREVDFARLGVLGHGEGGNVALLSATRALGPAFVVALAAAGLPGQEMAVAQQKRLLQSIGLEAAQVATVVQRQQLMLDVIRQTPDNQQAQAMVVNMLRQSNTALEPAAAQAAAAELTSPRYRFLLGFDPAPLLVAVKCPVLLLNGTADVSVDAETNLAALSKGLRGNHAVTVKKLPGVNHGFQSDPAEWPIVSGERRPVFSPVAQEQIRAWIIALQRK</sequence>
<dbReference type="InterPro" id="IPR053145">
    <property type="entry name" value="AB_hydrolase_Est10"/>
</dbReference>
<accession>A0A3B7RPR7</accession>